<dbReference type="PANTHER" id="PTHR46211">
    <property type="entry name" value="GLYCEROPHOSPHORYL DIESTER PHOSPHODIESTERASE"/>
    <property type="match status" value="1"/>
</dbReference>
<dbReference type="PANTHER" id="PTHR46211:SF1">
    <property type="entry name" value="GLYCEROPHOSPHODIESTER PHOSPHODIESTERASE, CYTOPLASMIC"/>
    <property type="match status" value="1"/>
</dbReference>
<accession>A0A940MUR5</accession>
<comment type="caution">
    <text evidence="2">The sequence shown here is derived from an EMBL/GenBank/DDBJ whole genome shotgun (WGS) entry which is preliminary data.</text>
</comment>
<protein>
    <submittedName>
        <fullName evidence="2">Glycerophosphodiester phosphodiesterase</fullName>
    </submittedName>
</protein>
<dbReference type="GO" id="GO:0006629">
    <property type="term" value="P:lipid metabolic process"/>
    <property type="evidence" value="ECO:0007669"/>
    <property type="project" value="InterPro"/>
</dbReference>
<dbReference type="GO" id="GO:0008081">
    <property type="term" value="F:phosphoric diester hydrolase activity"/>
    <property type="evidence" value="ECO:0007669"/>
    <property type="project" value="InterPro"/>
</dbReference>
<keyword evidence="3" id="KW-1185">Reference proteome</keyword>
<sequence>MPARPLIASHRGGSYIWPENSPTAFRETAKLAVDQVEFDVHLSADDACVVVHDALLDRTTEARGPVRARTLAELRAIRIRGAHGETIPTLAEVAAIFRGTPVRLRLDIKADAERRLYPGIAPRVLAVLAEAGMLDGTVITAFQAETITALREAGFTGEAIWLCALPTWHDIGLKGALGVARGRGAQGLGLHHSILDTGVLEAVRGAGLSPGAWGLKEREDIRRVLELGVDVFTSDDPVTALAMRG</sequence>
<dbReference type="EMBL" id="JAGIZA010000007">
    <property type="protein sequence ID" value="MBP0493804.1"/>
    <property type="molecule type" value="Genomic_DNA"/>
</dbReference>
<feature type="domain" description="GP-PDE" evidence="1">
    <location>
        <begin position="5"/>
        <end position="244"/>
    </location>
</feature>
<proteinExistence type="predicted"/>
<dbReference type="RefSeq" id="WP_209374368.1">
    <property type="nucleotide sequence ID" value="NZ_JAGIZA010000007.1"/>
</dbReference>
<organism evidence="2 3">
    <name type="scientific">Roseomonas indoligenes</name>
    <dbReference type="NCBI Taxonomy" id="2820811"/>
    <lineage>
        <taxon>Bacteria</taxon>
        <taxon>Pseudomonadati</taxon>
        <taxon>Pseudomonadota</taxon>
        <taxon>Alphaproteobacteria</taxon>
        <taxon>Acetobacterales</taxon>
        <taxon>Roseomonadaceae</taxon>
        <taxon>Roseomonas</taxon>
    </lineage>
</organism>
<dbReference type="AlphaFoldDB" id="A0A940MUR5"/>
<evidence type="ECO:0000313" key="2">
    <source>
        <dbReference type="EMBL" id="MBP0493804.1"/>
    </source>
</evidence>
<dbReference type="PROSITE" id="PS51704">
    <property type="entry name" value="GP_PDE"/>
    <property type="match status" value="1"/>
</dbReference>
<evidence type="ECO:0000259" key="1">
    <source>
        <dbReference type="PROSITE" id="PS51704"/>
    </source>
</evidence>
<dbReference type="InterPro" id="IPR017946">
    <property type="entry name" value="PLC-like_Pdiesterase_TIM-brl"/>
</dbReference>
<reference evidence="2" key="1">
    <citation type="submission" date="2021-03" db="EMBL/GenBank/DDBJ databases">
        <authorList>
            <person name="So Y."/>
        </authorList>
    </citation>
    <scope>NUCLEOTIDE SEQUENCE</scope>
    <source>
        <strain evidence="2">SG15</strain>
    </source>
</reference>
<name>A0A940MUR5_9PROT</name>
<dbReference type="Proteomes" id="UP000677537">
    <property type="component" value="Unassembled WGS sequence"/>
</dbReference>
<dbReference type="SUPFAM" id="SSF51695">
    <property type="entry name" value="PLC-like phosphodiesterases"/>
    <property type="match status" value="1"/>
</dbReference>
<dbReference type="Gene3D" id="3.20.20.190">
    <property type="entry name" value="Phosphatidylinositol (PI) phosphodiesterase"/>
    <property type="match status" value="1"/>
</dbReference>
<evidence type="ECO:0000313" key="3">
    <source>
        <dbReference type="Proteomes" id="UP000677537"/>
    </source>
</evidence>
<dbReference type="Pfam" id="PF03009">
    <property type="entry name" value="GDPD"/>
    <property type="match status" value="1"/>
</dbReference>
<gene>
    <name evidence="2" type="ORF">J5Y10_13535</name>
</gene>
<dbReference type="InterPro" id="IPR030395">
    <property type="entry name" value="GP_PDE_dom"/>
</dbReference>